<gene>
    <name evidence="3" type="ORF">PR001_g5930</name>
    <name evidence="2" type="ORF">PR002_g4126</name>
    <name evidence="4" type="ORF">PR003_g6228</name>
</gene>
<dbReference type="Proteomes" id="UP000429607">
    <property type="component" value="Unassembled WGS sequence"/>
</dbReference>
<evidence type="ECO:0000256" key="1">
    <source>
        <dbReference type="SAM" id="SignalP"/>
    </source>
</evidence>
<evidence type="ECO:0008006" key="8">
    <source>
        <dbReference type="Google" id="ProtNLM"/>
    </source>
</evidence>
<keyword evidence="6" id="KW-1185">Reference proteome</keyword>
<dbReference type="Proteomes" id="UP000434957">
    <property type="component" value="Unassembled WGS sequence"/>
</dbReference>
<dbReference type="OrthoDB" id="10319074at2759"/>
<reference evidence="4 6" key="1">
    <citation type="submission" date="2018-08" db="EMBL/GenBank/DDBJ databases">
        <title>Genomic investigation of the strawberry pathogen Phytophthora fragariae indicates pathogenicity is determined by transcriptional variation in three key races.</title>
        <authorList>
            <person name="Adams T.M."/>
            <person name="Armitage A.D."/>
            <person name="Sobczyk M.K."/>
            <person name="Bates H.J."/>
            <person name="Dunwell J.M."/>
            <person name="Nellist C.F."/>
            <person name="Harrison R.J."/>
        </authorList>
    </citation>
    <scope>NUCLEOTIDE SEQUENCE [LARGE SCALE GENOMIC DNA]</scope>
    <source>
        <strain evidence="3 5">SCRP249</strain>
        <strain evidence="2 7">SCRP324</strain>
        <strain evidence="4 6">SCRP333</strain>
    </source>
</reference>
<evidence type="ECO:0000313" key="4">
    <source>
        <dbReference type="EMBL" id="KAE9348764.1"/>
    </source>
</evidence>
<sequence>MRCLFLFYAMVPEAYLALVLSLPPHPRPPRRLRQRFLRYHSIHQRRTSGTPTVIIDVQWGGDFCRKDEFPVRFGSSFCVEYRTGIYN</sequence>
<keyword evidence="1" id="KW-0732">Signal</keyword>
<dbReference type="Proteomes" id="UP000435112">
    <property type="component" value="Unassembled WGS sequence"/>
</dbReference>
<evidence type="ECO:0000313" key="5">
    <source>
        <dbReference type="Proteomes" id="UP000429607"/>
    </source>
</evidence>
<dbReference type="EMBL" id="QXFT01000274">
    <property type="protein sequence ID" value="KAE9348764.1"/>
    <property type="molecule type" value="Genomic_DNA"/>
</dbReference>
<dbReference type="EMBL" id="QXFV01000271">
    <property type="protein sequence ID" value="KAE9043098.1"/>
    <property type="molecule type" value="Genomic_DNA"/>
</dbReference>
<organism evidence="4 6">
    <name type="scientific">Phytophthora rubi</name>
    <dbReference type="NCBI Taxonomy" id="129364"/>
    <lineage>
        <taxon>Eukaryota</taxon>
        <taxon>Sar</taxon>
        <taxon>Stramenopiles</taxon>
        <taxon>Oomycota</taxon>
        <taxon>Peronosporomycetes</taxon>
        <taxon>Peronosporales</taxon>
        <taxon>Peronosporaceae</taxon>
        <taxon>Phytophthora</taxon>
    </lineage>
</organism>
<evidence type="ECO:0000313" key="3">
    <source>
        <dbReference type="EMBL" id="KAE9043098.1"/>
    </source>
</evidence>
<evidence type="ECO:0000313" key="7">
    <source>
        <dbReference type="Proteomes" id="UP000435112"/>
    </source>
</evidence>
<evidence type="ECO:0000313" key="2">
    <source>
        <dbReference type="EMBL" id="KAE9042031.1"/>
    </source>
</evidence>
<comment type="caution">
    <text evidence="4">The sequence shown here is derived from an EMBL/GenBank/DDBJ whole genome shotgun (WGS) entry which is preliminary data.</text>
</comment>
<feature type="signal peptide" evidence="1">
    <location>
        <begin position="1"/>
        <end position="21"/>
    </location>
</feature>
<dbReference type="AlphaFoldDB" id="A0A6A4FH96"/>
<accession>A0A6A4FH96</accession>
<protein>
    <recommendedName>
        <fullName evidence="8">Secreted protein</fullName>
    </recommendedName>
</protein>
<proteinExistence type="predicted"/>
<dbReference type="EMBL" id="QXFU01000157">
    <property type="protein sequence ID" value="KAE9042031.1"/>
    <property type="molecule type" value="Genomic_DNA"/>
</dbReference>
<name>A0A6A4FH96_9STRA</name>
<feature type="chain" id="PRO_5036167680" description="Secreted protein" evidence="1">
    <location>
        <begin position="22"/>
        <end position="87"/>
    </location>
</feature>
<evidence type="ECO:0000313" key="6">
    <source>
        <dbReference type="Proteomes" id="UP000434957"/>
    </source>
</evidence>